<evidence type="ECO:0000313" key="3">
    <source>
        <dbReference type="Proteomes" id="UP000784294"/>
    </source>
</evidence>
<gene>
    <name evidence="2" type="ORF">PXEA_LOCUS670</name>
</gene>
<feature type="region of interest" description="Disordered" evidence="1">
    <location>
        <begin position="81"/>
        <end position="126"/>
    </location>
</feature>
<feature type="region of interest" description="Disordered" evidence="1">
    <location>
        <begin position="333"/>
        <end position="439"/>
    </location>
</feature>
<sequence length="468" mass="50895">MIDTKRNWHDPRCFFTQSDICRLPIKSPLREWVLSTDIRPSRRDITRSINNGTIGGESGHTTSSARTGHARLGVRKWEKEAMKSCGEGPPPAESQNSLPKAALKRRSPTAVGSSTSCPRSPSCVDGCSTSMGTSLVTAGRLAKAPELTGEMAIRGPGQIGSVEASNGLEAGPAMTSRRAEWHQRRTSIGTMVVSNIGPQRRQAQTRELESAEVQTTVRPSCRPGRQHSLAAFDTVARSGEACRRRESTSRGLPALQKARMESRKAFASPLNRGPRACERGHKSPLPALPEPISVAWLYPCQGPQTAASRKQAKRRAFRPGSCPSLWHAVVMDDEETDDEDRMGAKTGTRKNNSSLESTHRQLFGGQRRRNGENVNICRDAGYSDNSDDVSPKSSKASGGSPSSYQLISGDEFAISSEPSIGSASESASPSMISKMRQSTQCGSDQMCIDYEYTSPNAEEVSWRRLLPF</sequence>
<feature type="compositionally biased region" description="Polar residues" evidence="1">
    <location>
        <begin position="110"/>
        <end position="119"/>
    </location>
</feature>
<comment type="caution">
    <text evidence="2">The sequence shown here is derived from an EMBL/GenBank/DDBJ whole genome shotgun (WGS) entry which is preliminary data.</text>
</comment>
<feature type="region of interest" description="Disordered" evidence="1">
    <location>
        <begin position="46"/>
        <end position="69"/>
    </location>
</feature>
<feature type="region of interest" description="Disordered" evidence="1">
    <location>
        <begin position="198"/>
        <end position="224"/>
    </location>
</feature>
<protein>
    <submittedName>
        <fullName evidence="2">Uncharacterized protein</fullName>
    </submittedName>
</protein>
<organism evidence="2 3">
    <name type="scientific">Protopolystoma xenopodis</name>
    <dbReference type="NCBI Taxonomy" id="117903"/>
    <lineage>
        <taxon>Eukaryota</taxon>
        <taxon>Metazoa</taxon>
        <taxon>Spiralia</taxon>
        <taxon>Lophotrochozoa</taxon>
        <taxon>Platyhelminthes</taxon>
        <taxon>Monogenea</taxon>
        <taxon>Polyopisthocotylea</taxon>
        <taxon>Polystomatidea</taxon>
        <taxon>Polystomatidae</taxon>
        <taxon>Protopolystoma</taxon>
    </lineage>
</organism>
<reference evidence="2" key="1">
    <citation type="submission" date="2018-11" db="EMBL/GenBank/DDBJ databases">
        <authorList>
            <consortium name="Pathogen Informatics"/>
        </authorList>
    </citation>
    <scope>NUCLEOTIDE SEQUENCE</scope>
</reference>
<accession>A0A3S5A533</accession>
<dbReference type="EMBL" id="CAAALY010001314">
    <property type="protein sequence ID" value="VEL07230.1"/>
    <property type="molecule type" value="Genomic_DNA"/>
</dbReference>
<dbReference type="Proteomes" id="UP000784294">
    <property type="component" value="Unassembled WGS sequence"/>
</dbReference>
<evidence type="ECO:0000313" key="2">
    <source>
        <dbReference type="EMBL" id="VEL07230.1"/>
    </source>
</evidence>
<name>A0A3S5A533_9PLAT</name>
<feature type="compositionally biased region" description="Low complexity" evidence="1">
    <location>
        <begin position="413"/>
        <end position="433"/>
    </location>
</feature>
<feature type="compositionally biased region" description="Low complexity" evidence="1">
    <location>
        <begin position="391"/>
        <end position="403"/>
    </location>
</feature>
<keyword evidence="3" id="KW-1185">Reference proteome</keyword>
<dbReference type="AlphaFoldDB" id="A0A3S5A533"/>
<evidence type="ECO:0000256" key="1">
    <source>
        <dbReference type="SAM" id="MobiDB-lite"/>
    </source>
</evidence>
<proteinExistence type="predicted"/>